<proteinExistence type="predicted"/>
<feature type="coiled-coil region" evidence="1">
    <location>
        <begin position="89"/>
        <end position="116"/>
    </location>
</feature>
<evidence type="ECO:0000256" key="2">
    <source>
        <dbReference type="SAM" id="MobiDB-lite"/>
    </source>
</evidence>
<keyword evidence="4" id="KW-1185">Reference proteome</keyword>
<name>A0ABZ2LVW2_9BACT</name>
<dbReference type="EMBL" id="CP089984">
    <property type="protein sequence ID" value="WXB13137.1"/>
    <property type="molecule type" value="Genomic_DNA"/>
</dbReference>
<reference evidence="3 4" key="1">
    <citation type="submission" date="2021-12" db="EMBL/GenBank/DDBJ databases">
        <title>Discovery of the Pendulisporaceae a myxobacterial family with distinct sporulation behavior and unique specialized metabolism.</title>
        <authorList>
            <person name="Garcia R."/>
            <person name="Popoff A."/>
            <person name="Bader C.D."/>
            <person name="Loehr J."/>
            <person name="Walesch S."/>
            <person name="Walt C."/>
            <person name="Boldt J."/>
            <person name="Bunk B."/>
            <person name="Haeckl F.J.F.P.J."/>
            <person name="Gunesch A.P."/>
            <person name="Birkelbach J."/>
            <person name="Nuebel U."/>
            <person name="Pietschmann T."/>
            <person name="Bach T."/>
            <person name="Mueller R."/>
        </authorList>
    </citation>
    <scope>NUCLEOTIDE SEQUENCE [LARGE SCALE GENOMIC DNA]</scope>
    <source>
        <strain evidence="3 4">MSr11954</strain>
    </source>
</reference>
<keyword evidence="1" id="KW-0175">Coiled coil</keyword>
<protein>
    <submittedName>
        <fullName evidence="3">Spy/CpxP family protein refolding chaperone</fullName>
    </submittedName>
</protein>
<dbReference type="Pfam" id="PF07813">
    <property type="entry name" value="LTXXQ"/>
    <property type="match status" value="1"/>
</dbReference>
<sequence>MHPGMLFWWEKARRHGHCGGGYEAAAYAYGGRHGHGRHGRHRWDGGPPSPPDAPSPDGGGWHAGWGHHHDDGGAGFGVRRPLRFLAHKLDLSEQQVGELANILNDLKTERAQAEVDDRRTLAAFADAVAGGAFDETRAREGGELRTKSAERLRDAVTRALGRIHALLDDEQRGRFAYLIRTGVLSL</sequence>
<feature type="region of interest" description="Disordered" evidence="2">
    <location>
        <begin position="33"/>
        <end position="68"/>
    </location>
</feature>
<dbReference type="Proteomes" id="UP001370348">
    <property type="component" value="Chromosome"/>
</dbReference>
<organism evidence="3 4">
    <name type="scientific">Pendulispora albinea</name>
    <dbReference type="NCBI Taxonomy" id="2741071"/>
    <lineage>
        <taxon>Bacteria</taxon>
        <taxon>Pseudomonadati</taxon>
        <taxon>Myxococcota</taxon>
        <taxon>Myxococcia</taxon>
        <taxon>Myxococcales</taxon>
        <taxon>Sorangiineae</taxon>
        <taxon>Pendulisporaceae</taxon>
        <taxon>Pendulispora</taxon>
    </lineage>
</organism>
<gene>
    <name evidence="3" type="ORF">LZC94_35485</name>
</gene>
<dbReference type="InterPro" id="IPR012899">
    <property type="entry name" value="LTXXQ"/>
</dbReference>
<evidence type="ECO:0000313" key="4">
    <source>
        <dbReference type="Proteomes" id="UP001370348"/>
    </source>
</evidence>
<evidence type="ECO:0000256" key="1">
    <source>
        <dbReference type="SAM" id="Coils"/>
    </source>
</evidence>
<dbReference type="RefSeq" id="WP_394822756.1">
    <property type="nucleotide sequence ID" value="NZ_CP089984.1"/>
</dbReference>
<dbReference type="Gene3D" id="1.20.120.1490">
    <property type="match status" value="1"/>
</dbReference>
<evidence type="ECO:0000313" key="3">
    <source>
        <dbReference type="EMBL" id="WXB13137.1"/>
    </source>
</evidence>
<accession>A0ABZ2LVW2</accession>